<dbReference type="FunFam" id="3.30.1360.40:FF:000008">
    <property type="entry name" value="DNA topoisomerase (ATP-hydrolyzing)"/>
    <property type="match status" value="1"/>
</dbReference>
<dbReference type="RefSeq" id="WP_167471260.1">
    <property type="nucleotide sequence ID" value="NZ_CP046172.1"/>
</dbReference>
<dbReference type="GO" id="GO:0005524">
    <property type="term" value="F:ATP binding"/>
    <property type="evidence" value="ECO:0007669"/>
    <property type="project" value="UniProtKB-UniRule"/>
</dbReference>
<sequence length="837" mass="92643">MTETTLPPNGGAGDRIEPVDIQNEMQSSYIDYAMSVIVGRALPDVRDGLKPVHRRVLYAMYDNGYRPDRGYVKSARPVAETMGNYHPHGDASIYDTLVRMAQPWSLRYPLVDGQGNFGSRGNDGAAAMRYTECRLTPLAMELLREIDHETVDFAPNYDGRSQEPVVLPSRVPNLLMNGSNGIAVGMATNIPPHNLNELAEAIYWALEHHDADEEATLAACMDRVKGPDFPTYGLIVGSQGIRDAYTTGRGSIRMRGVVEIEEDNRGRTTIVITELPYQVNTDNFINSIAEQVKDGKIAGISDIHDESSDRAGMRIVVTVKRDAVAKVVLNNLYKHTQLQTSFGANMLSIVDGVPRTLRLDQMIRLYVEHQLDVIIRRTRYLLRKAEERAHILRGLVKALDALDEVIALIRRSANTDTARTGLMQLLDIDEIQATAILDMQLRRLSALERQKIIDELAKIEAEIADLKDILEKPERQRAIVRDELAEIVEKYGDERRTQIISADGDVADEDLIAREDVVVTITETGYAKRTKTDLYRSQKRGGKGVQGAGLKQDDLVKHFFITSTHDWLLFFTNKGRVYRAKAYELPEANRTARGQHVANLLAFQPDERIAQIIQIKSYEDAPYLVLATKNGLVKKSKLSDFDSNRSGGIVAVNLRDNDELVGAVLCSADDDLLLVSAKGQSIRFSATDEALRPMGRATSGVQGMRFNADDELLSLNVVREDTYLLVATSGGYSKRTAIEEYTPQGRGGKGVLTIQYDERRGTLVGALIVDDEDELYAITSGGGVIRTAANQVRKAGRQTKGVRLMNLADGDTLLAIARNADEPDPDANDDSTGSSDQ</sequence>
<dbReference type="FunFam" id="2.120.10.90:FF:000001">
    <property type="entry name" value="DNA gyrase subunit A"/>
    <property type="match status" value="1"/>
</dbReference>
<keyword evidence="16" id="KW-1185">Reference proteome</keyword>
<dbReference type="NCBIfam" id="TIGR01063">
    <property type="entry name" value="gyrA"/>
    <property type="match status" value="1"/>
</dbReference>
<comment type="miscellaneous">
    <text evidence="10">Few gyrases are as efficient as E.coli at forming negative supercoils. Not all organisms have 2 type II topoisomerases; in organisms with a single type II topoisomerase this enzyme also has to decatenate newly replicated chromosomes.</text>
</comment>
<dbReference type="EMBL" id="CP046172">
    <property type="protein sequence ID" value="QIS07944.1"/>
    <property type="molecule type" value="Genomic_DNA"/>
</dbReference>
<dbReference type="Proteomes" id="UP000503540">
    <property type="component" value="Chromosome"/>
</dbReference>
<dbReference type="EC" id="5.6.2.2" evidence="10"/>
<dbReference type="GO" id="GO:0006261">
    <property type="term" value="P:DNA-templated DNA replication"/>
    <property type="evidence" value="ECO:0007669"/>
    <property type="project" value="UniProtKB-UniRule"/>
</dbReference>
<evidence type="ECO:0000256" key="12">
    <source>
        <dbReference type="SAM" id="Coils"/>
    </source>
</evidence>
<dbReference type="AlphaFoldDB" id="A0A6G9Y473"/>
<feature type="domain" description="Topo IIA-type catalytic" evidence="14">
    <location>
        <begin position="42"/>
        <end position="511"/>
    </location>
</feature>
<comment type="function">
    <text evidence="10">A type II topoisomerase that negatively supercoils closed circular double-stranded (ds) DNA in an ATP-dependent manner to modulate DNA topology and maintain chromosomes in an underwound state. Negative supercoiling favors strand separation, and DNA replication, transcription, recombination and repair, all of which involve strand separation. Also able to catalyze the interconversion of other topological isomers of dsDNA rings, including catenanes and knotted rings. Type II topoisomerases break and join 2 DNA strands simultaneously in an ATP-dependent manner.</text>
</comment>
<evidence type="ECO:0000256" key="9">
    <source>
        <dbReference type="ARBA" id="ARBA00023235"/>
    </source>
</evidence>
<reference evidence="15 16" key="1">
    <citation type="journal article" date="2019" name="ACS Chem. Biol.">
        <title>Identification and Mobilization of a Cryptic Antibiotic Biosynthesis Gene Locus from a Human-Pathogenic Nocardia Isolate.</title>
        <authorList>
            <person name="Herisse M."/>
            <person name="Ishida K."/>
            <person name="Porter J.L."/>
            <person name="Howden B."/>
            <person name="Hertweck C."/>
            <person name="Stinear T.P."/>
            <person name="Pidot S.J."/>
        </authorList>
    </citation>
    <scope>NUCLEOTIDE SEQUENCE [LARGE SCALE GENOMIC DNA]</scope>
    <source>
        <strain evidence="15 16">AUSMDU00012717</strain>
    </source>
</reference>
<comment type="similarity">
    <text evidence="3 10">Belongs to the type II topoisomerase GyrA/ParC subunit family.</text>
</comment>
<dbReference type="Gene3D" id="2.120.10.90">
    <property type="entry name" value="DNA gyrase/topoisomerase IV, subunit A, C-terminal"/>
    <property type="match status" value="1"/>
</dbReference>
<gene>
    <name evidence="10 15" type="primary">gyrA</name>
    <name evidence="15" type="ORF">F5544_00030</name>
</gene>
<dbReference type="Pfam" id="PF03989">
    <property type="entry name" value="DNA_gyraseA_C"/>
    <property type="match status" value="6"/>
</dbReference>
<dbReference type="SMART" id="SM00434">
    <property type="entry name" value="TOP4c"/>
    <property type="match status" value="1"/>
</dbReference>
<keyword evidence="5 10" id="KW-0547">Nucleotide-binding</keyword>
<dbReference type="Gene3D" id="3.90.199.10">
    <property type="entry name" value="Topoisomerase II, domain 5"/>
    <property type="match status" value="1"/>
</dbReference>
<dbReference type="GO" id="GO:0005737">
    <property type="term" value="C:cytoplasm"/>
    <property type="evidence" value="ECO:0007669"/>
    <property type="project" value="UniProtKB-SubCell"/>
</dbReference>
<evidence type="ECO:0000256" key="7">
    <source>
        <dbReference type="ARBA" id="ARBA00023029"/>
    </source>
</evidence>
<dbReference type="PROSITE" id="PS52040">
    <property type="entry name" value="TOPO_IIA"/>
    <property type="match status" value="1"/>
</dbReference>
<dbReference type="NCBIfam" id="NF004044">
    <property type="entry name" value="PRK05561.1"/>
    <property type="match status" value="1"/>
</dbReference>
<feature type="coiled-coil region" evidence="12">
    <location>
        <begin position="449"/>
        <end position="476"/>
    </location>
</feature>
<evidence type="ECO:0000256" key="4">
    <source>
        <dbReference type="ARBA" id="ARBA00022490"/>
    </source>
</evidence>
<feature type="region of interest" description="Disordered" evidence="13">
    <location>
        <begin position="818"/>
        <end position="837"/>
    </location>
</feature>
<dbReference type="GO" id="GO:0006265">
    <property type="term" value="P:DNA topological change"/>
    <property type="evidence" value="ECO:0007669"/>
    <property type="project" value="UniProtKB-UniRule"/>
</dbReference>
<proteinExistence type="inferred from homology"/>
<accession>A0A6G9Y473</accession>
<dbReference type="CDD" id="cd00187">
    <property type="entry name" value="TOP4c"/>
    <property type="match status" value="1"/>
</dbReference>
<dbReference type="GO" id="GO:0009330">
    <property type="term" value="C:DNA topoisomerase type II (double strand cut, ATP-hydrolyzing) complex"/>
    <property type="evidence" value="ECO:0007669"/>
    <property type="project" value="TreeGrafter"/>
</dbReference>
<dbReference type="InterPro" id="IPR013758">
    <property type="entry name" value="Topo_IIA_A/C_ab"/>
</dbReference>
<dbReference type="InterPro" id="IPR006691">
    <property type="entry name" value="GyrA/parC_rep"/>
</dbReference>
<evidence type="ECO:0000313" key="15">
    <source>
        <dbReference type="EMBL" id="QIS07944.1"/>
    </source>
</evidence>
<evidence type="ECO:0000256" key="10">
    <source>
        <dbReference type="HAMAP-Rule" id="MF_01897"/>
    </source>
</evidence>
<evidence type="ECO:0000313" key="16">
    <source>
        <dbReference type="Proteomes" id="UP000503540"/>
    </source>
</evidence>
<evidence type="ECO:0000256" key="1">
    <source>
        <dbReference type="ARBA" id="ARBA00000185"/>
    </source>
</evidence>
<evidence type="ECO:0000256" key="3">
    <source>
        <dbReference type="ARBA" id="ARBA00008263"/>
    </source>
</evidence>
<evidence type="ECO:0000256" key="2">
    <source>
        <dbReference type="ARBA" id="ARBA00004496"/>
    </source>
</evidence>
<feature type="short sequence motif" description="GyrA-box" evidence="10">
    <location>
        <begin position="538"/>
        <end position="544"/>
    </location>
</feature>
<dbReference type="PANTHER" id="PTHR43493">
    <property type="entry name" value="DNA GYRASE/TOPOISOMERASE SUBUNIT A"/>
    <property type="match status" value="1"/>
</dbReference>
<evidence type="ECO:0000256" key="5">
    <source>
        <dbReference type="ARBA" id="ARBA00022741"/>
    </source>
</evidence>
<dbReference type="GO" id="GO:0005694">
    <property type="term" value="C:chromosome"/>
    <property type="evidence" value="ECO:0007669"/>
    <property type="project" value="InterPro"/>
</dbReference>
<dbReference type="SUPFAM" id="SSF56719">
    <property type="entry name" value="Type II DNA topoisomerase"/>
    <property type="match status" value="1"/>
</dbReference>
<keyword evidence="4 10" id="KW-0963">Cytoplasm</keyword>
<dbReference type="GO" id="GO:0003677">
    <property type="term" value="F:DNA binding"/>
    <property type="evidence" value="ECO:0007669"/>
    <property type="project" value="UniProtKB-UniRule"/>
</dbReference>
<dbReference type="KEGG" id="nah:F5544_00030"/>
<feature type="active site" description="O-(5'-phospho-DNA)-tyrosine intermediate" evidence="10 11">
    <location>
        <position position="130"/>
    </location>
</feature>
<keyword evidence="7 10" id="KW-0799">Topoisomerase</keyword>
<evidence type="ECO:0000256" key="6">
    <source>
        <dbReference type="ARBA" id="ARBA00022840"/>
    </source>
</evidence>
<keyword evidence="6 10" id="KW-0067">ATP-binding</keyword>
<dbReference type="InterPro" id="IPR013757">
    <property type="entry name" value="Topo_IIA_A_a_sf"/>
</dbReference>
<keyword evidence="8 10" id="KW-0238">DNA-binding</keyword>
<dbReference type="Gene3D" id="1.10.268.10">
    <property type="entry name" value="Topoisomerase, domain 3"/>
    <property type="match status" value="1"/>
</dbReference>
<organism evidence="15 16">
    <name type="scientific">Nocardia arthritidis</name>
    <dbReference type="NCBI Taxonomy" id="228602"/>
    <lineage>
        <taxon>Bacteria</taxon>
        <taxon>Bacillati</taxon>
        <taxon>Actinomycetota</taxon>
        <taxon>Actinomycetes</taxon>
        <taxon>Mycobacteriales</taxon>
        <taxon>Nocardiaceae</taxon>
        <taxon>Nocardia</taxon>
    </lineage>
</organism>
<comment type="catalytic activity">
    <reaction evidence="1 10 11">
        <text>ATP-dependent breakage, passage and rejoining of double-stranded DNA.</text>
        <dbReference type="EC" id="5.6.2.2"/>
    </reaction>
</comment>
<dbReference type="InterPro" id="IPR035516">
    <property type="entry name" value="Gyrase/topoIV_suA_C"/>
</dbReference>
<comment type="subunit">
    <text evidence="10">Heterotetramer, composed of two GyrA and two GyrB chains. In the heterotetramer, GyrA contains the active site tyrosine that forms a transient covalent intermediate with DNA, while GyrB binds cofactors and catalyzes ATP hydrolysis.</text>
</comment>
<dbReference type="InterPro" id="IPR050220">
    <property type="entry name" value="Type_II_DNA_Topoisomerases"/>
</dbReference>
<evidence type="ECO:0000256" key="11">
    <source>
        <dbReference type="PROSITE-ProRule" id="PRU01384"/>
    </source>
</evidence>
<dbReference type="GO" id="GO:0034335">
    <property type="term" value="F:DNA negative supercoiling activity"/>
    <property type="evidence" value="ECO:0007669"/>
    <property type="project" value="UniProtKB-ARBA"/>
</dbReference>
<dbReference type="NCBIfam" id="NF004043">
    <property type="entry name" value="PRK05560.1"/>
    <property type="match status" value="1"/>
</dbReference>
<evidence type="ECO:0000256" key="13">
    <source>
        <dbReference type="SAM" id="MobiDB-lite"/>
    </source>
</evidence>
<keyword evidence="9 10" id="KW-0413">Isomerase</keyword>
<evidence type="ECO:0000256" key="8">
    <source>
        <dbReference type="ARBA" id="ARBA00023125"/>
    </source>
</evidence>
<dbReference type="SUPFAM" id="SSF101904">
    <property type="entry name" value="GyrA/ParC C-terminal domain-like"/>
    <property type="match status" value="1"/>
</dbReference>
<dbReference type="Pfam" id="PF00521">
    <property type="entry name" value="DNA_topoisoIV"/>
    <property type="match status" value="1"/>
</dbReference>
<dbReference type="InterPro" id="IPR002205">
    <property type="entry name" value="Topo_IIA_dom_A"/>
</dbReference>
<protein>
    <recommendedName>
        <fullName evidence="10">DNA gyrase subunit A</fullName>
        <ecNumber evidence="10">5.6.2.2</ecNumber>
    </recommendedName>
</protein>
<comment type="subcellular location">
    <subcellularLocation>
        <location evidence="2 10">Cytoplasm</location>
    </subcellularLocation>
</comment>
<dbReference type="HAMAP" id="MF_01897">
    <property type="entry name" value="GyrA"/>
    <property type="match status" value="1"/>
</dbReference>
<dbReference type="FunFam" id="1.10.268.10:FF:000001">
    <property type="entry name" value="DNA gyrase subunit A"/>
    <property type="match status" value="1"/>
</dbReference>
<evidence type="ECO:0000259" key="14">
    <source>
        <dbReference type="PROSITE" id="PS52040"/>
    </source>
</evidence>
<name>A0A6G9Y473_9NOCA</name>
<dbReference type="Gene3D" id="3.30.1360.40">
    <property type="match status" value="1"/>
</dbReference>
<dbReference type="PANTHER" id="PTHR43493:SF5">
    <property type="entry name" value="DNA GYRASE SUBUNIT A, CHLOROPLASTIC_MITOCHONDRIAL"/>
    <property type="match status" value="1"/>
</dbReference>
<dbReference type="InterPro" id="IPR005743">
    <property type="entry name" value="GyrA"/>
</dbReference>
<dbReference type="InterPro" id="IPR013760">
    <property type="entry name" value="Topo_IIA-like_dom_sf"/>
</dbReference>
<keyword evidence="12" id="KW-0175">Coiled coil</keyword>